<name>A0A804IPG1_MUSAM</name>
<evidence type="ECO:0000313" key="2">
    <source>
        <dbReference type="EMBL" id="CAG1842090.1"/>
    </source>
</evidence>
<dbReference type="EMBL" id="HG996469">
    <property type="protein sequence ID" value="CAG1842090.1"/>
    <property type="molecule type" value="Genomic_DNA"/>
</dbReference>
<dbReference type="AlphaFoldDB" id="A0A804IPG1"/>
<keyword evidence="1" id="KW-0732">Signal</keyword>
<dbReference type="EnsemblPlants" id="Ma04_t13690.1">
    <property type="protein sequence ID" value="Ma04_p13690.1"/>
    <property type="gene ID" value="Ma04_g13690"/>
</dbReference>
<keyword evidence="4" id="KW-1185">Reference proteome</keyword>
<dbReference type="Proteomes" id="UP000012960">
    <property type="component" value="Unplaced"/>
</dbReference>
<dbReference type="InParanoid" id="A0A804IPG1"/>
<feature type="chain" id="PRO_5036219797" evidence="1">
    <location>
        <begin position="17"/>
        <end position="62"/>
    </location>
</feature>
<protein>
    <submittedName>
        <fullName evidence="2">(wild Malaysian banana) hypothetical protein</fullName>
    </submittedName>
</protein>
<reference evidence="3" key="2">
    <citation type="submission" date="2021-05" db="UniProtKB">
        <authorList>
            <consortium name="EnsemblPlants"/>
        </authorList>
    </citation>
    <scope>IDENTIFICATION</scope>
    <source>
        <strain evidence="3">subsp. malaccensis</strain>
    </source>
</reference>
<gene>
    <name evidence="2" type="ORF">GSMUA_118850.1</name>
</gene>
<evidence type="ECO:0000256" key="1">
    <source>
        <dbReference type="SAM" id="SignalP"/>
    </source>
</evidence>
<reference evidence="2" key="1">
    <citation type="submission" date="2021-03" db="EMBL/GenBank/DDBJ databases">
        <authorList>
            <consortium name="Genoscope - CEA"/>
            <person name="William W."/>
        </authorList>
    </citation>
    <scope>NUCLEOTIDE SEQUENCE</scope>
    <source>
        <strain evidence="2">Doubled-haploid Pahang</strain>
    </source>
</reference>
<feature type="signal peptide" evidence="1">
    <location>
        <begin position="1"/>
        <end position="16"/>
    </location>
</feature>
<sequence>MHILLLIIFLNDIANYRERWNKGFCSKIMKGTAKGSTFLHNFSPKNWMSSKHSRLISISSVR</sequence>
<proteinExistence type="predicted"/>
<dbReference type="Gramene" id="Ma04_t13690.1">
    <property type="protein sequence ID" value="Ma04_p13690.1"/>
    <property type="gene ID" value="Ma04_g13690"/>
</dbReference>
<evidence type="ECO:0000313" key="4">
    <source>
        <dbReference type="Proteomes" id="UP000012960"/>
    </source>
</evidence>
<accession>A0A804IPG1</accession>
<evidence type="ECO:0000313" key="3">
    <source>
        <dbReference type="EnsemblPlants" id="Ma04_p13690.1"/>
    </source>
</evidence>
<organism evidence="3 4">
    <name type="scientific">Musa acuminata subsp. malaccensis</name>
    <name type="common">Wild banana</name>
    <name type="synonym">Musa malaccensis</name>
    <dbReference type="NCBI Taxonomy" id="214687"/>
    <lineage>
        <taxon>Eukaryota</taxon>
        <taxon>Viridiplantae</taxon>
        <taxon>Streptophyta</taxon>
        <taxon>Embryophyta</taxon>
        <taxon>Tracheophyta</taxon>
        <taxon>Spermatophyta</taxon>
        <taxon>Magnoliopsida</taxon>
        <taxon>Liliopsida</taxon>
        <taxon>Zingiberales</taxon>
        <taxon>Musaceae</taxon>
        <taxon>Musa</taxon>
    </lineage>
</organism>